<sequence>MSEAYISATFEDLKECREAVRHALGLIGLRFKTMEEYVAGATAPLARCLDDVESCDIYIGIFAWRYGYTPPKQSKSITHLEYEHAVASGKDCLIFLLSEHAAWPVRFVDRGPKAAQVDALRDVLQREHLCSFFDAPADLGLLVYAAVHKLLEQRSRGVTAAPAVPVAPGLSAAVTAHYFERLRQQYGGLDLLNLAQQSSPYLGTQLFDVFVEPFARADHPPQLTRAPWGEGAGEAERLDRDALPLSWPGQPVFDVLCERAQRRFVLVGDPGAGKSAVVRYLTLALARAHADERLAPLAGHLPVLVELRSYAAAVAAGQCRNLREFLAHRAATDGYQEEPEGLFLHLARGDPAVVVFDGLDEILERRIREETAGQIATFAETFPEARVVVTTRPAEYNRRALAAAGFAHHTLQRFVPEQTAEFLRRWFEALPEAPGADATVRREVVIGTIRRSPELTELAGNPMLLSILAVIGRHRMLPKQRWRLYEQVAVTLVDSWDDSRMVDAPAGSQRLDAEVKHELLRGLAFDMMSGRLGHRDHVGGDQLRRIFTQHLERHGLGWAEAGEFARQAIDQLRRRSYVLGRYGRADYRFVHRTFQEFYCAWAIIERFSPGGSRFDEIRAVFRENWADPAWRETLRLVAGQLSAGFAAELVELLITEVNPEWWEYPGPSGRAPRPEPPWNVALAVQCLAGVRQIADARHAAELALREVVRIIEYCAATPDRDLPGPDYADLLVDEFIPAIEAIGPNWPDREAYLDWYRTAGVEIVGNPAAASAARIAAVLARPDDHFDEIFKARIGEADDVRVVCAAVAGLGEMAHQAVRQERADEGRLALDPLVRAADDARAVVRLASVQALAPLAAVYPEARAVLVRAVSPDPQRRDGFSTVRLSAVQILGERLRAEPGIEEILLECRRSDPHPAVRAGALRVLARPRQLSVAVAQDLVDACRDDTAPEVVEAAAGILLPRAGSDGPVRELLLGRMRTDPAAGVRRAAVRLLARSGPEARLLERIETDPDGAVVRAAAVALAGRGNRPGERSWQALVARLAAEPDEVLRVALVRVLGATYRAYPRTEEILTGAATSDTEPAVRLAAVSGLAALPAAPSRAAVLARVAGQDPTPSVRRAAVESLAGDRGPTATRALITASVHDADTETRTAALRGLCGRILEPADARRLLELTGHGHPEIRLEALRVLIADCPPDIDLPALLLDRTSNDSVGEVFAAAARAAVLDRADAGHLWTVIAERAGADPNPEIRAAAVEILGSGGDAKAAGEVLRDRVRVDTDPAVVAAAARAAAALREDGTRTDLLARLTGADPVIRPVLIRALAHWITDDDVRRVLLSHARTAEAHEARRAAVEMLAPIAHLDEVRDILIDCAEDEDFAVRNTADALLRLSDRWPGSSR</sequence>
<organism evidence="2 3">
    <name type="scientific">Actinoplanes campanulatus</name>
    <dbReference type="NCBI Taxonomy" id="113559"/>
    <lineage>
        <taxon>Bacteria</taxon>
        <taxon>Bacillati</taxon>
        <taxon>Actinomycetota</taxon>
        <taxon>Actinomycetes</taxon>
        <taxon>Micromonosporales</taxon>
        <taxon>Micromonosporaceae</taxon>
        <taxon>Actinoplanes</taxon>
    </lineage>
</organism>
<protein>
    <recommendedName>
        <fullName evidence="1">NACHT domain-containing protein</fullName>
    </recommendedName>
</protein>
<reference evidence="2 3" key="1">
    <citation type="submission" date="2020-08" db="EMBL/GenBank/DDBJ databases">
        <title>Genomic Encyclopedia of Type Strains, Phase III (KMG-III): the genomes of soil and plant-associated and newly described type strains.</title>
        <authorList>
            <person name="Whitman W."/>
        </authorList>
    </citation>
    <scope>NUCLEOTIDE SEQUENCE [LARGE SCALE GENOMIC DNA]</scope>
    <source>
        <strain evidence="2 3">CECT 3287</strain>
    </source>
</reference>
<dbReference type="PANTHER" id="PTHR46844:SF1">
    <property type="entry name" value="SLR5058 PROTEIN"/>
    <property type="match status" value="1"/>
</dbReference>
<dbReference type="Pfam" id="PF13646">
    <property type="entry name" value="HEAT_2"/>
    <property type="match status" value="3"/>
</dbReference>
<dbReference type="PROSITE" id="PS50837">
    <property type="entry name" value="NACHT"/>
    <property type="match status" value="1"/>
</dbReference>
<dbReference type="InterPro" id="IPR025139">
    <property type="entry name" value="DUF4062"/>
</dbReference>
<gene>
    <name evidence="2" type="ORF">FHR83_000637</name>
</gene>
<dbReference type="InterPro" id="IPR007111">
    <property type="entry name" value="NACHT_NTPase"/>
</dbReference>
<evidence type="ECO:0000313" key="3">
    <source>
        <dbReference type="Proteomes" id="UP000590749"/>
    </source>
</evidence>
<dbReference type="SUPFAM" id="SSF48371">
    <property type="entry name" value="ARM repeat"/>
    <property type="match status" value="3"/>
</dbReference>
<proteinExistence type="predicted"/>
<dbReference type="Pfam" id="PF13271">
    <property type="entry name" value="DUF4062"/>
    <property type="match status" value="1"/>
</dbReference>
<keyword evidence="3" id="KW-1185">Reference proteome</keyword>
<dbReference type="PANTHER" id="PTHR46844">
    <property type="entry name" value="SLR5058 PROTEIN"/>
    <property type="match status" value="1"/>
</dbReference>
<evidence type="ECO:0000259" key="1">
    <source>
        <dbReference type="PROSITE" id="PS50837"/>
    </source>
</evidence>
<dbReference type="Gene3D" id="3.40.50.300">
    <property type="entry name" value="P-loop containing nucleotide triphosphate hydrolases"/>
    <property type="match status" value="1"/>
</dbReference>
<dbReference type="InterPro" id="IPR016024">
    <property type="entry name" value="ARM-type_fold"/>
</dbReference>
<name>A0A7W5AB56_9ACTN</name>
<dbReference type="Gene3D" id="1.25.10.10">
    <property type="entry name" value="Leucine-rich Repeat Variant"/>
    <property type="match status" value="3"/>
</dbReference>
<dbReference type="InterPro" id="IPR004155">
    <property type="entry name" value="PBS_lyase_HEAT"/>
</dbReference>
<dbReference type="InterPro" id="IPR011989">
    <property type="entry name" value="ARM-like"/>
</dbReference>
<dbReference type="InterPro" id="IPR027417">
    <property type="entry name" value="P-loop_NTPase"/>
</dbReference>
<accession>A0A7W5AB56</accession>
<dbReference type="EMBL" id="JACHXF010000001">
    <property type="protein sequence ID" value="MBB3093003.1"/>
    <property type="molecule type" value="Genomic_DNA"/>
</dbReference>
<dbReference type="Pfam" id="PF05729">
    <property type="entry name" value="NACHT"/>
    <property type="match status" value="1"/>
</dbReference>
<dbReference type="SMART" id="SM00567">
    <property type="entry name" value="EZ_HEAT"/>
    <property type="match status" value="6"/>
</dbReference>
<dbReference type="RefSeq" id="WP_183216314.1">
    <property type="nucleotide sequence ID" value="NZ_BMPW01000001.1"/>
</dbReference>
<dbReference type="SUPFAM" id="SSF52540">
    <property type="entry name" value="P-loop containing nucleoside triphosphate hydrolases"/>
    <property type="match status" value="1"/>
</dbReference>
<evidence type="ECO:0000313" key="2">
    <source>
        <dbReference type="EMBL" id="MBB3093003.1"/>
    </source>
</evidence>
<dbReference type="Proteomes" id="UP000590749">
    <property type="component" value="Unassembled WGS sequence"/>
</dbReference>
<feature type="domain" description="NACHT" evidence="1">
    <location>
        <begin position="262"/>
        <end position="393"/>
    </location>
</feature>
<comment type="caution">
    <text evidence="2">The sequence shown here is derived from an EMBL/GenBank/DDBJ whole genome shotgun (WGS) entry which is preliminary data.</text>
</comment>